<dbReference type="PRINTS" id="PR00463">
    <property type="entry name" value="EP450I"/>
</dbReference>
<evidence type="ECO:0000256" key="2">
    <source>
        <dbReference type="ARBA" id="ARBA00004370"/>
    </source>
</evidence>
<comment type="similarity">
    <text evidence="4 14">Belongs to the cytochrome P450 family.</text>
</comment>
<keyword evidence="5 13" id="KW-0349">Heme</keyword>
<dbReference type="InterPro" id="IPR001128">
    <property type="entry name" value="Cyt_P450"/>
</dbReference>
<evidence type="ECO:0000256" key="8">
    <source>
        <dbReference type="ARBA" id="ARBA00022989"/>
    </source>
</evidence>
<dbReference type="Proteomes" id="UP000076722">
    <property type="component" value="Unassembled WGS sequence"/>
</dbReference>
<evidence type="ECO:0000256" key="6">
    <source>
        <dbReference type="ARBA" id="ARBA00022692"/>
    </source>
</evidence>
<dbReference type="STRING" id="1314777.A0A164VBD0"/>
<keyword evidence="16" id="KW-1185">Reference proteome</keyword>
<reference evidence="15 16" key="1">
    <citation type="journal article" date="2016" name="Mol. Biol. Evol.">
        <title>Comparative Genomics of Early-Diverging Mushroom-Forming Fungi Provides Insights into the Origins of Lignocellulose Decay Capabilities.</title>
        <authorList>
            <person name="Nagy L.G."/>
            <person name="Riley R."/>
            <person name="Tritt A."/>
            <person name="Adam C."/>
            <person name="Daum C."/>
            <person name="Floudas D."/>
            <person name="Sun H."/>
            <person name="Yadav J.S."/>
            <person name="Pangilinan J."/>
            <person name="Larsson K.H."/>
            <person name="Matsuura K."/>
            <person name="Barry K."/>
            <person name="Labutti K."/>
            <person name="Kuo R."/>
            <person name="Ohm R.A."/>
            <person name="Bhattacharya S.S."/>
            <person name="Shirouzu T."/>
            <person name="Yoshinaga Y."/>
            <person name="Martin F.M."/>
            <person name="Grigoriev I.V."/>
            <person name="Hibbett D.S."/>
        </authorList>
    </citation>
    <scope>NUCLEOTIDE SEQUENCE [LARGE SCALE GENOMIC DNA]</scope>
    <source>
        <strain evidence="15 16">HHB9708</strain>
    </source>
</reference>
<dbReference type="Gene3D" id="1.10.630.10">
    <property type="entry name" value="Cytochrome P450"/>
    <property type="match status" value="1"/>
</dbReference>
<evidence type="ECO:0000256" key="1">
    <source>
        <dbReference type="ARBA" id="ARBA00001971"/>
    </source>
</evidence>
<evidence type="ECO:0000256" key="10">
    <source>
        <dbReference type="ARBA" id="ARBA00023004"/>
    </source>
</evidence>
<dbReference type="PANTHER" id="PTHR46300">
    <property type="entry name" value="P450, PUTATIVE (EUROFUNG)-RELATED-RELATED"/>
    <property type="match status" value="1"/>
</dbReference>
<gene>
    <name evidence="15" type="ORF">SISNIDRAFT_484957</name>
</gene>
<dbReference type="Pfam" id="PF00067">
    <property type="entry name" value="p450"/>
    <property type="match status" value="1"/>
</dbReference>
<dbReference type="SUPFAM" id="SSF48264">
    <property type="entry name" value="Cytochrome P450"/>
    <property type="match status" value="1"/>
</dbReference>
<dbReference type="InterPro" id="IPR050364">
    <property type="entry name" value="Cytochrome_P450_fung"/>
</dbReference>
<evidence type="ECO:0000256" key="12">
    <source>
        <dbReference type="ARBA" id="ARBA00023136"/>
    </source>
</evidence>
<evidence type="ECO:0000313" key="16">
    <source>
        <dbReference type="Proteomes" id="UP000076722"/>
    </source>
</evidence>
<dbReference type="GO" id="GO:0020037">
    <property type="term" value="F:heme binding"/>
    <property type="evidence" value="ECO:0007669"/>
    <property type="project" value="InterPro"/>
</dbReference>
<comment type="pathway">
    <text evidence="3">Secondary metabolite biosynthesis.</text>
</comment>
<dbReference type="GO" id="GO:0016705">
    <property type="term" value="F:oxidoreductase activity, acting on paired donors, with incorporation or reduction of molecular oxygen"/>
    <property type="evidence" value="ECO:0007669"/>
    <property type="project" value="InterPro"/>
</dbReference>
<proteinExistence type="inferred from homology"/>
<dbReference type="InterPro" id="IPR036396">
    <property type="entry name" value="Cyt_P450_sf"/>
</dbReference>
<dbReference type="CDD" id="cd11065">
    <property type="entry name" value="CYP64-like"/>
    <property type="match status" value="1"/>
</dbReference>
<dbReference type="PROSITE" id="PS00086">
    <property type="entry name" value="CYTOCHROME_P450"/>
    <property type="match status" value="1"/>
</dbReference>
<dbReference type="PRINTS" id="PR00385">
    <property type="entry name" value="P450"/>
</dbReference>
<dbReference type="InterPro" id="IPR002401">
    <property type="entry name" value="Cyt_P450_E_grp-I"/>
</dbReference>
<evidence type="ECO:0000256" key="13">
    <source>
        <dbReference type="PIRSR" id="PIRSR602401-1"/>
    </source>
</evidence>
<accession>A0A164VBD0</accession>
<evidence type="ECO:0000256" key="4">
    <source>
        <dbReference type="ARBA" id="ARBA00010617"/>
    </source>
</evidence>
<comment type="cofactor">
    <cofactor evidence="1 13">
        <name>heme</name>
        <dbReference type="ChEBI" id="CHEBI:30413"/>
    </cofactor>
</comment>
<evidence type="ECO:0000256" key="5">
    <source>
        <dbReference type="ARBA" id="ARBA00022617"/>
    </source>
</evidence>
<keyword evidence="7 13" id="KW-0479">Metal-binding</keyword>
<dbReference type="AlphaFoldDB" id="A0A164VBD0"/>
<keyword evidence="9 14" id="KW-0560">Oxidoreductase</keyword>
<evidence type="ECO:0000256" key="9">
    <source>
        <dbReference type="ARBA" id="ARBA00023002"/>
    </source>
</evidence>
<keyword evidence="10 13" id="KW-0408">Iron</keyword>
<dbReference type="InterPro" id="IPR017972">
    <property type="entry name" value="Cyt_P450_CS"/>
</dbReference>
<organism evidence="15 16">
    <name type="scientific">Sistotremastrum niveocremeum HHB9708</name>
    <dbReference type="NCBI Taxonomy" id="1314777"/>
    <lineage>
        <taxon>Eukaryota</taxon>
        <taxon>Fungi</taxon>
        <taxon>Dikarya</taxon>
        <taxon>Basidiomycota</taxon>
        <taxon>Agaricomycotina</taxon>
        <taxon>Agaricomycetes</taxon>
        <taxon>Sistotremastrales</taxon>
        <taxon>Sistotremastraceae</taxon>
        <taxon>Sertulicium</taxon>
        <taxon>Sertulicium niveocremeum</taxon>
    </lineage>
</organism>
<keyword evidence="8" id="KW-1133">Transmembrane helix</keyword>
<comment type="subcellular location">
    <subcellularLocation>
        <location evidence="2">Membrane</location>
    </subcellularLocation>
</comment>
<dbReference type="PANTHER" id="PTHR46300:SF2">
    <property type="entry name" value="CYTOCHROME P450 MONOOXYGENASE ALNH-RELATED"/>
    <property type="match status" value="1"/>
</dbReference>
<feature type="binding site" description="axial binding residue" evidence="13">
    <location>
        <position position="461"/>
    </location>
    <ligand>
        <name>heme</name>
        <dbReference type="ChEBI" id="CHEBI:30413"/>
    </ligand>
    <ligandPart>
        <name>Fe</name>
        <dbReference type="ChEBI" id="CHEBI:18248"/>
    </ligandPart>
</feature>
<protein>
    <submittedName>
        <fullName evidence="15">Cytochrome P450</fullName>
    </submittedName>
</protein>
<evidence type="ECO:0000256" key="3">
    <source>
        <dbReference type="ARBA" id="ARBA00005179"/>
    </source>
</evidence>
<evidence type="ECO:0000256" key="14">
    <source>
        <dbReference type="RuleBase" id="RU000461"/>
    </source>
</evidence>
<evidence type="ECO:0000256" key="7">
    <source>
        <dbReference type="ARBA" id="ARBA00022723"/>
    </source>
</evidence>
<dbReference type="GO" id="GO:0016020">
    <property type="term" value="C:membrane"/>
    <property type="evidence" value="ECO:0007669"/>
    <property type="project" value="UniProtKB-SubCell"/>
</dbReference>
<keyword evidence="6" id="KW-0812">Transmembrane</keyword>
<evidence type="ECO:0000313" key="15">
    <source>
        <dbReference type="EMBL" id="KZS93997.1"/>
    </source>
</evidence>
<keyword evidence="11 14" id="KW-0503">Monooxygenase</keyword>
<name>A0A164VBD0_9AGAM</name>
<dbReference type="EMBL" id="KV419405">
    <property type="protein sequence ID" value="KZS93997.1"/>
    <property type="molecule type" value="Genomic_DNA"/>
</dbReference>
<keyword evidence="12" id="KW-0472">Membrane</keyword>
<evidence type="ECO:0000256" key="11">
    <source>
        <dbReference type="ARBA" id="ARBA00023033"/>
    </source>
</evidence>
<sequence>MDAGYMSQAMRIVGQAWLAVPRSVLLCCLGLATWKAYNIWCGRLRNPRRLPFPPGPKGYPIVGNALDVPAESWLKFTEWAVYGDVVGLSMMGEKAVVLNTWASISALLNKRGAIYSSRKPRLLFSKYGGWDFSLTFLPHGENFLLQRRFYHQIIGATGVKSFHDLLLKNARTLALQISQTPLQFQYLTRLSIIADTVAMIYGFEVKLENAEWVKRLDFCLDSLEALSKVPHATDFFPILANLPAWVWGKKLNHLLDNLKASTNKLGQEPYNTVKDQVLSGTAPHCLVAALIESNRTPEADVKHEREIIAVAAVSMIAGVDTTVSAIDTFILAMMLYPEAQKKAQEELDAVLTDMRLPTFEDRECTPYLSAILKETLRWKPVAPLTIPHSVIQDDEYNGMFIPKDTRIFANIWNMVYNSDDYPEPFEFIPERFLDPSSKAPQLRKDIVDSEELLFGFGRRVCPGRAFATASLWIAMATLLTGFEISLPVDPEGNPIKPDLDYRIDGIAYHPKPYKCDIKPRLQGVSRLSALREALSQ</sequence>
<dbReference type="GO" id="GO:0005506">
    <property type="term" value="F:iron ion binding"/>
    <property type="evidence" value="ECO:0007669"/>
    <property type="project" value="InterPro"/>
</dbReference>
<dbReference type="GO" id="GO:0004497">
    <property type="term" value="F:monooxygenase activity"/>
    <property type="evidence" value="ECO:0007669"/>
    <property type="project" value="UniProtKB-KW"/>
</dbReference>